<dbReference type="CDD" id="cd16935">
    <property type="entry name" value="HATPase_AgrC-ComD-like"/>
    <property type="match status" value="1"/>
</dbReference>
<dbReference type="InterPro" id="IPR036890">
    <property type="entry name" value="HATPase_C_sf"/>
</dbReference>
<dbReference type="GO" id="GO:0000155">
    <property type="term" value="F:phosphorelay sensor kinase activity"/>
    <property type="evidence" value="ECO:0007669"/>
    <property type="project" value="InterPro"/>
</dbReference>
<dbReference type="InterPro" id="IPR032834">
    <property type="entry name" value="NatK-like_C"/>
</dbReference>
<dbReference type="GO" id="GO:0042802">
    <property type="term" value="F:identical protein binding"/>
    <property type="evidence" value="ECO:0007669"/>
    <property type="project" value="TreeGrafter"/>
</dbReference>
<organism evidence="6 7">
    <name type="scientific">Candidatus Blautia avicola</name>
    <dbReference type="NCBI Taxonomy" id="2838483"/>
    <lineage>
        <taxon>Bacteria</taxon>
        <taxon>Bacillati</taxon>
        <taxon>Bacillota</taxon>
        <taxon>Clostridia</taxon>
        <taxon>Lachnospirales</taxon>
        <taxon>Lachnospiraceae</taxon>
        <taxon>Blautia</taxon>
    </lineage>
</organism>
<reference evidence="6" key="2">
    <citation type="submission" date="2021-04" db="EMBL/GenBank/DDBJ databases">
        <authorList>
            <person name="Gilroy R."/>
        </authorList>
    </citation>
    <scope>NUCLEOTIDE SEQUENCE</scope>
    <source>
        <strain evidence="6">ChiBcec6-4105</strain>
    </source>
</reference>
<evidence type="ECO:0000256" key="2">
    <source>
        <dbReference type="ARBA" id="ARBA00022679"/>
    </source>
</evidence>
<proteinExistence type="predicted"/>
<dbReference type="Proteomes" id="UP000823892">
    <property type="component" value="Unassembled WGS sequence"/>
</dbReference>
<feature type="transmembrane region" description="Helical" evidence="4">
    <location>
        <begin position="160"/>
        <end position="180"/>
    </location>
</feature>
<feature type="transmembrane region" description="Helical" evidence="4">
    <location>
        <begin position="36"/>
        <end position="57"/>
    </location>
</feature>
<dbReference type="AlphaFoldDB" id="A0A9D2QUI9"/>
<dbReference type="Pfam" id="PF14501">
    <property type="entry name" value="HATPase_c_5"/>
    <property type="match status" value="1"/>
</dbReference>
<evidence type="ECO:0000256" key="1">
    <source>
        <dbReference type="ARBA" id="ARBA00022553"/>
    </source>
</evidence>
<keyword evidence="4" id="KW-0812">Transmembrane</keyword>
<accession>A0A9D2QUI9</accession>
<dbReference type="EMBL" id="DWUY01000096">
    <property type="protein sequence ID" value="HJD28236.1"/>
    <property type="molecule type" value="Genomic_DNA"/>
</dbReference>
<evidence type="ECO:0000259" key="5">
    <source>
        <dbReference type="Pfam" id="PF14501"/>
    </source>
</evidence>
<keyword evidence="4" id="KW-1133">Transmembrane helix</keyword>
<dbReference type="SUPFAM" id="SSF55874">
    <property type="entry name" value="ATPase domain of HSP90 chaperone/DNA topoisomerase II/histidine kinase"/>
    <property type="match status" value="1"/>
</dbReference>
<dbReference type="Gene3D" id="1.10.287.130">
    <property type="match status" value="1"/>
</dbReference>
<dbReference type="InterPro" id="IPR016120">
    <property type="entry name" value="Sig_transdc_His_kin_SpoOB"/>
</dbReference>
<evidence type="ECO:0000256" key="3">
    <source>
        <dbReference type="ARBA" id="ARBA00022777"/>
    </source>
</evidence>
<keyword evidence="3" id="KW-0418">Kinase</keyword>
<feature type="domain" description="Sensor histidine kinase NatK-like C-terminal" evidence="5">
    <location>
        <begin position="321"/>
        <end position="423"/>
    </location>
</feature>
<dbReference type="PANTHER" id="PTHR40448">
    <property type="entry name" value="TWO-COMPONENT SENSOR HISTIDINE KINASE"/>
    <property type="match status" value="1"/>
</dbReference>
<dbReference type="SUPFAM" id="SSF55890">
    <property type="entry name" value="Sporulation response regulatory protein Spo0B"/>
    <property type="match status" value="1"/>
</dbReference>
<gene>
    <name evidence="6" type="ORF">H9914_04465</name>
</gene>
<name>A0A9D2QUI9_9FIRM</name>
<sequence length="424" mass="48445">MDRMETLLYLLGSTCNFIQGYFFFKTLACILRPKGFKILRVPAWFLCTLVSCVVILPQDPVNILLVLLLFFLATFFFSGSWYMKVSAVMILFPIVTAVNFLLNNMGTKIFFTFWGGMGFANLLFSNVAEIIPMTFWYIFYRVMRQRLQKARQLLDRRSWLFLDLICLASLVAVVSLVCFTPSLAPAAYPCMLACIAANFTSIYLASYLADTIQAEMERKNLRLQKDYYEELENSQKQIRSLRHDMNNHFAVAESLLKSGKAEEALEYLEKLAGYVETGNRRFCENNIINALLNAKYSQASEQGIDCFFHISIDGFTKLDDIALCSIFANTLDNAIEACCKIPSGHPRKISVRARYTKEGYFSFEIINTKENEIRKRKGRFLTDKEDPRSHGLGIASVGEIVEKNGGTLDISYTEKEFRLTIFIS</sequence>
<reference evidence="6" key="1">
    <citation type="journal article" date="2021" name="PeerJ">
        <title>Extensive microbial diversity within the chicken gut microbiome revealed by metagenomics and culture.</title>
        <authorList>
            <person name="Gilroy R."/>
            <person name="Ravi A."/>
            <person name="Getino M."/>
            <person name="Pursley I."/>
            <person name="Horton D.L."/>
            <person name="Alikhan N.F."/>
            <person name="Baker D."/>
            <person name="Gharbi K."/>
            <person name="Hall N."/>
            <person name="Watson M."/>
            <person name="Adriaenssens E.M."/>
            <person name="Foster-Nyarko E."/>
            <person name="Jarju S."/>
            <person name="Secka A."/>
            <person name="Antonio M."/>
            <person name="Oren A."/>
            <person name="Chaudhuri R.R."/>
            <person name="La Ragione R."/>
            <person name="Hildebrand F."/>
            <person name="Pallen M.J."/>
        </authorList>
    </citation>
    <scope>NUCLEOTIDE SEQUENCE</scope>
    <source>
        <strain evidence="6">ChiBcec6-4105</strain>
    </source>
</reference>
<feature type="transmembrane region" description="Helical" evidence="4">
    <location>
        <begin position="6"/>
        <end position="24"/>
    </location>
</feature>
<keyword evidence="4" id="KW-0472">Membrane</keyword>
<feature type="transmembrane region" description="Helical" evidence="4">
    <location>
        <begin position="119"/>
        <end position="139"/>
    </location>
</feature>
<evidence type="ECO:0000256" key="4">
    <source>
        <dbReference type="SAM" id="Phobius"/>
    </source>
</evidence>
<feature type="transmembrane region" description="Helical" evidence="4">
    <location>
        <begin position="63"/>
        <end position="83"/>
    </location>
</feature>
<comment type="caution">
    <text evidence="6">The sequence shown here is derived from an EMBL/GenBank/DDBJ whole genome shotgun (WGS) entry which is preliminary data.</text>
</comment>
<protein>
    <submittedName>
        <fullName evidence="6">GHKL domain-containing protein</fullName>
    </submittedName>
</protein>
<evidence type="ECO:0000313" key="7">
    <source>
        <dbReference type="Proteomes" id="UP000823892"/>
    </source>
</evidence>
<dbReference type="Gene3D" id="3.30.565.10">
    <property type="entry name" value="Histidine kinase-like ATPase, C-terminal domain"/>
    <property type="match status" value="1"/>
</dbReference>
<feature type="transmembrane region" description="Helical" evidence="4">
    <location>
        <begin position="186"/>
        <end position="209"/>
    </location>
</feature>
<keyword evidence="2" id="KW-0808">Transferase</keyword>
<dbReference type="PANTHER" id="PTHR40448:SF1">
    <property type="entry name" value="TWO-COMPONENT SENSOR HISTIDINE KINASE"/>
    <property type="match status" value="1"/>
</dbReference>
<evidence type="ECO:0000313" key="6">
    <source>
        <dbReference type="EMBL" id="HJD28236.1"/>
    </source>
</evidence>
<keyword evidence="1" id="KW-0597">Phosphoprotein</keyword>